<evidence type="ECO:0000313" key="4">
    <source>
        <dbReference type="Proteomes" id="UP001500575"/>
    </source>
</evidence>
<evidence type="ECO:0000313" key="3">
    <source>
        <dbReference type="EMBL" id="GAA2134096.1"/>
    </source>
</evidence>
<dbReference type="InterPro" id="IPR050834">
    <property type="entry name" value="Glycosyltransf_2"/>
</dbReference>
<accession>A0ABN2YYM1</accession>
<dbReference type="CDD" id="cd00761">
    <property type="entry name" value="Glyco_tranf_GTA_type"/>
    <property type="match status" value="1"/>
</dbReference>
<reference evidence="3 4" key="1">
    <citation type="journal article" date="2019" name="Int. J. Syst. Evol. Microbiol.">
        <title>The Global Catalogue of Microorganisms (GCM) 10K type strain sequencing project: providing services to taxonomists for standard genome sequencing and annotation.</title>
        <authorList>
            <consortium name="The Broad Institute Genomics Platform"/>
            <consortium name="The Broad Institute Genome Sequencing Center for Infectious Disease"/>
            <person name="Wu L."/>
            <person name="Ma J."/>
        </authorList>
    </citation>
    <scope>NUCLEOTIDE SEQUENCE [LARGE SCALE GENOMIC DNA]</scope>
    <source>
        <strain evidence="3 4">JCM 16021</strain>
    </source>
</reference>
<dbReference type="SUPFAM" id="SSF53448">
    <property type="entry name" value="Nucleotide-diphospho-sugar transferases"/>
    <property type="match status" value="1"/>
</dbReference>
<evidence type="ECO:0000259" key="2">
    <source>
        <dbReference type="Pfam" id="PF00535"/>
    </source>
</evidence>
<feature type="region of interest" description="Disordered" evidence="1">
    <location>
        <begin position="477"/>
        <end position="529"/>
    </location>
</feature>
<proteinExistence type="predicted"/>
<feature type="domain" description="Glycosyltransferase 2-like" evidence="2">
    <location>
        <begin position="38"/>
        <end position="151"/>
    </location>
</feature>
<evidence type="ECO:0000256" key="1">
    <source>
        <dbReference type="SAM" id="MobiDB-lite"/>
    </source>
</evidence>
<protein>
    <recommendedName>
        <fullName evidence="2">Glycosyltransferase 2-like domain-containing protein</fullName>
    </recommendedName>
</protein>
<keyword evidence="4" id="KW-1185">Reference proteome</keyword>
<dbReference type="InterPro" id="IPR029044">
    <property type="entry name" value="Nucleotide-diphossugar_trans"/>
</dbReference>
<organism evidence="3 4">
    <name type="scientific">Nocardioides bigeumensis</name>
    <dbReference type="NCBI Taxonomy" id="433657"/>
    <lineage>
        <taxon>Bacteria</taxon>
        <taxon>Bacillati</taxon>
        <taxon>Actinomycetota</taxon>
        <taxon>Actinomycetes</taxon>
        <taxon>Propionibacteriales</taxon>
        <taxon>Nocardioidaceae</taxon>
        <taxon>Nocardioides</taxon>
    </lineage>
</organism>
<dbReference type="Gene3D" id="3.90.550.10">
    <property type="entry name" value="Spore Coat Polysaccharide Biosynthesis Protein SpsA, Chain A"/>
    <property type="match status" value="1"/>
</dbReference>
<comment type="caution">
    <text evidence="3">The sequence shown here is derived from an EMBL/GenBank/DDBJ whole genome shotgun (WGS) entry which is preliminary data.</text>
</comment>
<sequence>MARPPGGGVMSQARVRRNDWGSIRVPDVGSWTPTKAVSVVIPTFQAERTLPLVLAGLAAQTYPAHLLEVIVSDDSPEPLAGLPEVRPERTRLVRGGASWGRAAACHRGALAADGEVLHWLDSDMLVEADHVEAQLRWHDALDHAVVLGHKWFVDPSPLDGLSPEEVRDAVAAGRLEEWFAGQDREAHDWVEEMYERTDDLREAGPRAHRAHVGATASLHRALYLEAGGMDLALKLGEDSELGYRLAECGAVFIPDRAARSWHLGRTHVMRRQDEVNDYNFPFLADRIPDGRVKRATAGRQYAVPYVEVVLDVADLRHADVVATVDAVLASTVPDIVVTLVGPWASLTDERVAVLDDPRLDTRIVHASYVSDSRVRLVDTFPDQREGRSPATFRLTLSSAGWAPRPRALNRMVREIEWTHHGLRSALMPDGSTARLERTAAVQRALRVRSASDDLDDVVDELFGSWWVDGPETGWAPSRSLSGARLPGRSGAAQDPAALPDTEGGDRKERAAAPAPGAPPAPPPPSRLRRTLVRVRNRLRSHA</sequence>
<gene>
    <name evidence="3" type="ORF">GCM10009843_40210</name>
</gene>
<dbReference type="Proteomes" id="UP001500575">
    <property type="component" value="Unassembled WGS sequence"/>
</dbReference>
<dbReference type="Pfam" id="PF00535">
    <property type="entry name" value="Glycos_transf_2"/>
    <property type="match status" value="1"/>
</dbReference>
<dbReference type="PANTHER" id="PTHR43685">
    <property type="entry name" value="GLYCOSYLTRANSFERASE"/>
    <property type="match status" value="1"/>
</dbReference>
<dbReference type="PANTHER" id="PTHR43685:SF3">
    <property type="entry name" value="SLR2126 PROTEIN"/>
    <property type="match status" value="1"/>
</dbReference>
<dbReference type="InterPro" id="IPR001173">
    <property type="entry name" value="Glyco_trans_2-like"/>
</dbReference>
<feature type="compositionally biased region" description="Pro residues" evidence="1">
    <location>
        <begin position="515"/>
        <end position="525"/>
    </location>
</feature>
<name>A0ABN2YYM1_9ACTN</name>
<dbReference type="RefSeq" id="WP_344305650.1">
    <property type="nucleotide sequence ID" value="NZ_BAAAQQ010000014.1"/>
</dbReference>
<dbReference type="EMBL" id="BAAAQQ010000014">
    <property type="protein sequence ID" value="GAA2134096.1"/>
    <property type="molecule type" value="Genomic_DNA"/>
</dbReference>